<keyword evidence="2 6" id="KW-0732">Signal</keyword>
<sequence length="909" mass="93929">MSSPRSCLRVGRLFSCLMAAGVLGAPFPLRASPYDTEEYRRQPGLALVNAADAYDRGFTGRGVVVGVFDSGLNGSHSEFQGQFLGGYDFLAKKPYTPGSGTDPGLHGSHVGGLIAARRDGVGMHGIAFDAKLMVAGLNPYAESTDRMFAQGLDYMAEQRVTIMNASLGLNRCDGSIGTPPCHVGDYTPEGYQAENPLTVAAMRRLAEADVLVVVAAGNSTQPHPEVLAGAPALFPELQSNWLAVTSVGVEGEAVGYANHCGMAKDWCLTAPGGTTARKVLSVAGTGTGYLEMDGTSMAAPLVAGAAALVKQAFPYFTAYHLQQTLLTTARDIGDPGVDERYGWGLLDAGRAVLGPAQFLADFAVDTQGWDSVFGNDISGAGGLVKAGAGTLVLAGNNTYTGTTRVSGGVLRVDGSLAGSVAVESGGTLLAKGSIGGLDTGGVVLGAATVAGDYRSRPGALHVLDAGSGERITVAGAATLEGGEIMPLLAGPLRLGTRYPILLAAGGIEGGYDGVRADLATADRPFLAAVLEETSPTQIDLAVRRSDLPFEPFLTTANQRAAGNALDRHSAAPSAGLASLYDDLLNTAPADLASRMDPLSGELHAAVGPALWTPSRLLADAVRDRASLAAPESPLWARIVAQGGRQSARDGHLGADTRHAGIQLGGDRPVSPHWRLGAAAGAMQGRLDLDGHGGRADLDSYALLGYGRGAWAQPEGREVGVSLGLGYARHRIETRRSLDVGGAQELAADYPADAVHAFAEARYRMPLRAQLAVEPYAGAAWQWQRLHGFRETGGPAALAAQAQSASYAVLSLGARLRGEPADSSVRGRWSVGAGWQYAPRAEATRALAFAGAETVAFTTSAAPLARHALVLEAGASLALGPRTRLALDYRGAFGSGGRDHRVALALKASF</sequence>
<dbReference type="InterPro" id="IPR023828">
    <property type="entry name" value="Peptidase_S8_Ser-AS"/>
</dbReference>
<dbReference type="InterPro" id="IPR013425">
    <property type="entry name" value="Autotrns_rpt"/>
</dbReference>
<dbReference type="EMBL" id="UWPJ01000015">
    <property type="protein sequence ID" value="VCU69647.1"/>
    <property type="molecule type" value="Genomic_DNA"/>
</dbReference>
<dbReference type="PROSITE" id="PS51208">
    <property type="entry name" value="AUTOTRANSPORTER"/>
    <property type="match status" value="1"/>
</dbReference>
<dbReference type="GO" id="GO:0016485">
    <property type="term" value="P:protein processing"/>
    <property type="evidence" value="ECO:0007669"/>
    <property type="project" value="TreeGrafter"/>
</dbReference>
<name>A0A3P4B013_9BURK</name>
<dbReference type="PROSITE" id="PS00137">
    <property type="entry name" value="SUBTILASE_HIS"/>
    <property type="match status" value="1"/>
</dbReference>
<feature type="active site" description="Charge relay system" evidence="5">
    <location>
        <position position="106"/>
    </location>
</feature>
<dbReference type="PRINTS" id="PR00723">
    <property type="entry name" value="SUBTILISIN"/>
</dbReference>
<dbReference type="InterPro" id="IPR036709">
    <property type="entry name" value="Autotransporte_beta_dom_sf"/>
</dbReference>
<dbReference type="OrthoDB" id="5760545at2"/>
<dbReference type="InterPro" id="IPR022398">
    <property type="entry name" value="Peptidase_S8_His-AS"/>
</dbReference>
<dbReference type="Gene3D" id="2.40.128.130">
    <property type="entry name" value="Autotransporter beta-domain"/>
    <property type="match status" value="1"/>
</dbReference>
<dbReference type="InterPro" id="IPR015500">
    <property type="entry name" value="Peptidase_S8_subtilisin-rel"/>
</dbReference>
<dbReference type="NCBIfam" id="TIGR01414">
    <property type="entry name" value="autotrans_barl"/>
    <property type="match status" value="1"/>
</dbReference>
<dbReference type="InterPro" id="IPR005546">
    <property type="entry name" value="Autotransporte_beta"/>
</dbReference>
<evidence type="ECO:0000256" key="4">
    <source>
        <dbReference type="ARBA" id="ARBA00022825"/>
    </source>
</evidence>
<comment type="similarity">
    <text evidence="5">Belongs to the peptidase S8 family.</text>
</comment>
<evidence type="ECO:0000256" key="6">
    <source>
        <dbReference type="SAM" id="SignalP"/>
    </source>
</evidence>
<evidence type="ECO:0000256" key="2">
    <source>
        <dbReference type="ARBA" id="ARBA00022729"/>
    </source>
</evidence>
<evidence type="ECO:0000259" key="7">
    <source>
        <dbReference type="PROSITE" id="PS51208"/>
    </source>
</evidence>
<keyword evidence="3 5" id="KW-0378">Hydrolase</keyword>
<keyword evidence="1 5" id="KW-0645">Protease</keyword>
<gene>
    <name evidence="8" type="ORF">PIGHUM_01710</name>
</gene>
<dbReference type="Proteomes" id="UP000277294">
    <property type="component" value="Unassembled WGS sequence"/>
</dbReference>
<evidence type="ECO:0000256" key="3">
    <source>
        <dbReference type="ARBA" id="ARBA00022801"/>
    </source>
</evidence>
<dbReference type="PROSITE" id="PS51892">
    <property type="entry name" value="SUBTILASE"/>
    <property type="match status" value="1"/>
</dbReference>
<feature type="active site" description="Charge relay system" evidence="5">
    <location>
        <position position="296"/>
    </location>
</feature>
<keyword evidence="4 5" id="KW-0720">Serine protease</keyword>
<dbReference type="InterPro" id="IPR036852">
    <property type="entry name" value="Peptidase_S8/S53_dom_sf"/>
</dbReference>
<dbReference type="AlphaFoldDB" id="A0A3P4B013"/>
<dbReference type="Gene3D" id="3.40.50.200">
    <property type="entry name" value="Peptidase S8/S53 domain"/>
    <property type="match status" value="1"/>
</dbReference>
<dbReference type="SUPFAM" id="SSF52743">
    <property type="entry name" value="Subtilisin-like"/>
    <property type="match status" value="1"/>
</dbReference>
<feature type="signal peptide" evidence="6">
    <location>
        <begin position="1"/>
        <end position="31"/>
    </location>
</feature>
<dbReference type="InterPro" id="IPR006315">
    <property type="entry name" value="OM_autotransptr_brl_dom"/>
</dbReference>
<dbReference type="EC" id="3.4.21.-" evidence="8"/>
<organism evidence="8 9">
    <name type="scientific">Pigmentiphaga humi</name>
    <dbReference type="NCBI Taxonomy" id="2478468"/>
    <lineage>
        <taxon>Bacteria</taxon>
        <taxon>Pseudomonadati</taxon>
        <taxon>Pseudomonadota</taxon>
        <taxon>Betaproteobacteria</taxon>
        <taxon>Burkholderiales</taxon>
        <taxon>Alcaligenaceae</taxon>
        <taxon>Pigmentiphaga</taxon>
    </lineage>
</organism>
<dbReference type="InterPro" id="IPR034061">
    <property type="entry name" value="Peptidases_S8_Autotransporter"/>
</dbReference>
<dbReference type="GO" id="GO:0005886">
    <property type="term" value="C:plasma membrane"/>
    <property type="evidence" value="ECO:0007669"/>
    <property type="project" value="TreeGrafter"/>
</dbReference>
<dbReference type="SUPFAM" id="SSF103515">
    <property type="entry name" value="Autotransporter"/>
    <property type="match status" value="1"/>
</dbReference>
<dbReference type="GO" id="GO:0004252">
    <property type="term" value="F:serine-type endopeptidase activity"/>
    <property type="evidence" value="ECO:0007669"/>
    <property type="project" value="UniProtKB-UniRule"/>
</dbReference>
<dbReference type="GO" id="GO:0019867">
    <property type="term" value="C:outer membrane"/>
    <property type="evidence" value="ECO:0007669"/>
    <property type="project" value="InterPro"/>
</dbReference>
<evidence type="ECO:0000256" key="1">
    <source>
        <dbReference type="ARBA" id="ARBA00022670"/>
    </source>
</evidence>
<keyword evidence="9" id="KW-1185">Reference proteome</keyword>
<dbReference type="PANTHER" id="PTHR42884">
    <property type="entry name" value="PROPROTEIN CONVERTASE SUBTILISIN/KEXIN-RELATED"/>
    <property type="match status" value="1"/>
</dbReference>
<dbReference type="RefSeq" id="WP_160142213.1">
    <property type="nucleotide sequence ID" value="NZ_UWPJ01000015.1"/>
</dbReference>
<evidence type="ECO:0000313" key="9">
    <source>
        <dbReference type="Proteomes" id="UP000277294"/>
    </source>
</evidence>
<dbReference type="CDD" id="cd04848">
    <property type="entry name" value="Peptidases_S8_Autotransporter_serine_protease_like"/>
    <property type="match status" value="1"/>
</dbReference>
<evidence type="ECO:0000313" key="8">
    <source>
        <dbReference type="EMBL" id="VCU69647.1"/>
    </source>
</evidence>
<accession>A0A3P4B013</accession>
<evidence type="ECO:0000256" key="5">
    <source>
        <dbReference type="PROSITE-ProRule" id="PRU01240"/>
    </source>
</evidence>
<dbReference type="SMART" id="SM00869">
    <property type="entry name" value="Autotransporter"/>
    <property type="match status" value="1"/>
</dbReference>
<dbReference type="Pfam" id="PF00082">
    <property type="entry name" value="Peptidase_S8"/>
    <property type="match status" value="1"/>
</dbReference>
<dbReference type="NCBIfam" id="TIGR02601">
    <property type="entry name" value="autotrns_rpt"/>
    <property type="match status" value="1"/>
</dbReference>
<dbReference type="Pfam" id="PF03797">
    <property type="entry name" value="Autotransporter"/>
    <property type="match status" value="1"/>
</dbReference>
<protein>
    <submittedName>
        <fullName evidence="8">Extracellular serine protease</fullName>
        <ecNumber evidence="8">3.4.21.-</ecNumber>
    </submittedName>
</protein>
<dbReference type="PANTHER" id="PTHR42884:SF14">
    <property type="entry name" value="NEUROENDOCRINE CONVERTASE 1"/>
    <property type="match status" value="1"/>
</dbReference>
<proteinExistence type="inferred from homology"/>
<feature type="domain" description="Autotransporter" evidence="7">
    <location>
        <begin position="627"/>
        <end position="909"/>
    </location>
</feature>
<feature type="active site" description="Charge relay system" evidence="5">
    <location>
        <position position="69"/>
    </location>
</feature>
<dbReference type="Pfam" id="PF12951">
    <property type="entry name" value="PATR"/>
    <property type="match status" value="1"/>
</dbReference>
<feature type="chain" id="PRO_5018084023" evidence="6">
    <location>
        <begin position="32"/>
        <end position="909"/>
    </location>
</feature>
<dbReference type="PROSITE" id="PS00138">
    <property type="entry name" value="SUBTILASE_SER"/>
    <property type="match status" value="1"/>
</dbReference>
<reference evidence="8 9" key="1">
    <citation type="submission" date="2018-10" db="EMBL/GenBank/DDBJ databases">
        <authorList>
            <person name="Criscuolo A."/>
        </authorList>
    </citation>
    <scope>NUCLEOTIDE SEQUENCE [LARGE SCALE GENOMIC DNA]</scope>
    <source>
        <strain evidence="8">DnA1</strain>
    </source>
</reference>
<dbReference type="InterPro" id="IPR000209">
    <property type="entry name" value="Peptidase_S8/S53_dom"/>
</dbReference>